<dbReference type="OrthoDB" id="7586122at2"/>
<dbReference type="AlphaFoldDB" id="T0HLV8"/>
<organism evidence="1 2">
    <name type="scientific">Sphingobium lactosutens DS20</name>
    <dbReference type="NCBI Taxonomy" id="1331060"/>
    <lineage>
        <taxon>Bacteria</taxon>
        <taxon>Pseudomonadati</taxon>
        <taxon>Pseudomonadota</taxon>
        <taxon>Alphaproteobacteria</taxon>
        <taxon>Sphingomonadales</taxon>
        <taxon>Sphingomonadaceae</taxon>
        <taxon>Sphingobium</taxon>
    </lineage>
</organism>
<reference evidence="1 2" key="1">
    <citation type="journal article" date="2013" name="Genome Announc.">
        <title>Draft Genome Sequence of Sphingobium lactosutens Strain DS20T, Isolated from a Hexachlorocyclohexane Dumpsite.</title>
        <authorList>
            <person name="Kumar R."/>
            <person name="Dwivedi V."/>
            <person name="Negi V."/>
            <person name="Khurana J.P."/>
            <person name="Lal R."/>
        </authorList>
    </citation>
    <scope>NUCLEOTIDE SEQUENCE [LARGE SCALE GENOMIC DNA]</scope>
    <source>
        <strain evidence="1 2">DS20</strain>
    </source>
</reference>
<keyword evidence="2" id="KW-1185">Reference proteome</keyword>
<proteinExistence type="predicted"/>
<dbReference type="RefSeq" id="WP_021227150.1">
    <property type="nucleotide sequence ID" value="NZ_ATDP01000098.1"/>
</dbReference>
<evidence type="ECO:0000313" key="1">
    <source>
        <dbReference type="EMBL" id="EQB13173.1"/>
    </source>
</evidence>
<dbReference type="EMBL" id="ATDP01000098">
    <property type="protein sequence ID" value="EQB13173.1"/>
    <property type="molecule type" value="Genomic_DNA"/>
</dbReference>
<evidence type="ECO:0000313" key="2">
    <source>
        <dbReference type="Proteomes" id="UP000015531"/>
    </source>
</evidence>
<dbReference type="Proteomes" id="UP000015531">
    <property type="component" value="Unassembled WGS sequence"/>
</dbReference>
<name>T0HLV8_9SPHN</name>
<accession>T0HLV8</accession>
<sequence length="276" mass="30599">MKFTRNSVIERGGRKLKLAGIGRAAYWYGALQVSPSYELARLERAGELPADAILPADFDAVLAVYDDLGDVKLDIEEWTNEYAFKAFGHGGEKPSVTNLGVIRYGDQQVANRLDDFASSTWIAQGERSSLIAAIPLGMAKAQILSQIAELLDTIQPTDRDTSPVIPRYKVTASSRLLVSVRKYLRCLELRKANPAMPLWQIGIKARLSRQYSSLLAKSADGRGTLLERQNLKEMTSRAVSRGHMIAENAARGAFPSYAKCEHALPMDYERLKPERA</sequence>
<gene>
    <name evidence="1" type="ORF">RLDS_17790</name>
</gene>
<dbReference type="PATRIC" id="fig|1331060.3.peg.3425"/>
<protein>
    <submittedName>
        <fullName evidence="1">Uncharacterized protein</fullName>
    </submittedName>
</protein>
<dbReference type="eggNOG" id="ENOG5032X38">
    <property type="taxonomic scope" value="Bacteria"/>
</dbReference>
<comment type="caution">
    <text evidence="1">The sequence shown here is derived from an EMBL/GenBank/DDBJ whole genome shotgun (WGS) entry which is preliminary data.</text>
</comment>